<dbReference type="SMART" id="SM00449">
    <property type="entry name" value="SPRY"/>
    <property type="match status" value="1"/>
</dbReference>
<dbReference type="CDD" id="cd12872">
    <property type="entry name" value="SPRY_Ash2"/>
    <property type="match status" value="1"/>
</dbReference>
<dbReference type="eggNOG" id="KOG2626">
    <property type="taxonomic scope" value="Eukaryota"/>
</dbReference>
<dbReference type="InterPro" id="IPR003877">
    <property type="entry name" value="SPRY_dom"/>
</dbReference>
<dbReference type="PROSITE" id="PS50188">
    <property type="entry name" value="B302_SPRY"/>
    <property type="match status" value="1"/>
</dbReference>
<evidence type="ECO:0000256" key="2">
    <source>
        <dbReference type="ARBA" id="ARBA00023242"/>
    </source>
</evidence>
<evidence type="ECO:0000313" key="5">
    <source>
        <dbReference type="Proteomes" id="UP000031512"/>
    </source>
</evidence>
<evidence type="ECO:0000259" key="3">
    <source>
        <dbReference type="PROSITE" id="PS50188"/>
    </source>
</evidence>
<dbReference type="InterPro" id="IPR001870">
    <property type="entry name" value="B30.2/SPRY"/>
</dbReference>
<dbReference type="OrthoDB" id="10266026at2759"/>
<protein>
    <recommendedName>
        <fullName evidence="3">B30.2/SPRY domain-containing protein</fullName>
    </recommendedName>
</protein>
<reference evidence="4 5" key="1">
    <citation type="journal article" date="2012" name="BMC Genomics">
        <title>Comparative genomic analysis and phylogenetic position of Theileria equi.</title>
        <authorList>
            <person name="Kappmeyer L.S."/>
            <person name="Thiagarajan M."/>
            <person name="Herndon D.R."/>
            <person name="Ramsay J.D."/>
            <person name="Caler E."/>
            <person name="Djikeng A."/>
            <person name="Gillespie J.J."/>
            <person name="Lau A.O."/>
            <person name="Roalson E.H."/>
            <person name="Silva J.C."/>
            <person name="Silva M.G."/>
            <person name="Suarez C.E."/>
            <person name="Ueti M.W."/>
            <person name="Nene V.M."/>
            <person name="Mealey R.H."/>
            <person name="Knowles D.P."/>
            <person name="Brayton K.A."/>
        </authorList>
    </citation>
    <scope>NUCLEOTIDE SEQUENCE [LARGE SCALE GENOMIC DNA]</scope>
    <source>
        <strain evidence="4 5">WA</strain>
    </source>
</reference>
<dbReference type="InterPro" id="IPR013320">
    <property type="entry name" value="ConA-like_dom_sf"/>
</dbReference>
<dbReference type="Gene3D" id="2.60.120.920">
    <property type="match status" value="1"/>
</dbReference>
<organism evidence="4 5">
    <name type="scientific">Theileria equi strain WA</name>
    <dbReference type="NCBI Taxonomy" id="1537102"/>
    <lineage>
        <taxon>Eukaryota</taxon>
        <taxon>Sar</taxon>
        <taxon>Alveolata</taxon>
        <taxon>Apicomplexa</taxon>
        <taxon>Aconoidasida</taxon>
        <taxon>Piroplasmida</taxon>
        <taxon>Theileriidae</taxon>
        <taxon>Theileria</taxon>
    </lineage>
</organism>
<dbReference type="EMBL" id="ACOU01000004">
    <property type="protein sequence ID" value="EKX72809.1"/>
    <property type="molecule type" value="Genomic_DNA"/>
</dbReference>
<evidence type="ECO:0000313" key="4">
    <source>
        <dbReference type="EMBL" id="EKX72809.1"/>
    </source>
</evidence>
<dbReference type="RefSeq" id="XP_004832261.1">
    <property type="nucleotide sequence ID" value="XM_004832204.1"/>
</dbReference>
<dbReference type="VEuPathDB" id="PiroplasmaDB:BEWA_013680"/>
<dbReference type="Proteomes" id="UP000031512">
    <property type="component" value="Unassembled WGS sequence"/>
</dbReference>
<dbReference type="GeneID" id="15804444"/>
<dbReference type="InterPro" id="IPR037353">
    <property type="entry name" value="ASH2"/>
</dbReference>
<dbReference type="STRING" id="1537102.L1LC10"/>
<dbReference type="KEGG" id="beq:BEWA_013680"/>
<proteinExistence type="predicted"/>
<gene>
    <name evidence="4" type="ORF">BEWA_013680</name>
</gene>
<dbReference type="PANTHER" id="PTHR10598:SF0">
    <property type="entry name" value="SET1_ASH2 HISTONE METHYLTRANSFERASE COMPLEX SUBUNIT ASH2"/>
    <property type="match status" value="1"/>
</dbReference>
<name>L1LC10_THEEQ</name>
<keyword evidence="5" id="KW-1185">Reference proteome</keyword>
<dbReference type="Pfam" id="PF00622">
    <property type="entry name" value="SPRY"/>
    <property type="match status" value="1"/>
</dbReference>
<dbReference type="InterPro" id="IPR043136">
    <property type="entry name" value="B30.2/SPRY_sf"/>
</dbReference>
<keyword evidence="2" id="KW-0539">Nucleus</keyword>
<comment type="subcellular location">
    <subcellularLocation>
        <location evidence="1">Nucleus</location>
    </subcellularLocation>
</comment>
<dbReference type="PANTHER" id="PTHR10598">
    <property type="entry name" value="SET1/ASH2 HISTONE METHYLTRANSFERASE COMPLEX SUBUNIT ASH2"/>
    <property type="match status" value="1"/>
</dbReference>
<evidence type="ECO:0000256" key="1">
    <source>
        <dbReference type="ARBA" id="ARBA00004123"/>
    </source>
</evidence>
<comment type="caution">
    <text evidence="4">The sequence shown here is derived from an EMBL/GenBank/DDBJ whole genome shotgun (WGS) entry which is preliminary data.</text>
</comment>
<dbReference type="GO" id="GO:0000976">
    <property type="term" value="F:transcription cis-regulatory region binding"/>
    <property type="evidence" value="ECO:0007669"/>
    <property type="project" value="TreeGrafter"/>
</dbReference>
<dbReference type="SUPFAM" id="SSF49899">
    <property type="entry name" value="Concanavalin A-like lectins/glucanases"/>
    <property type="match status" value="1"/>
</dbReference>
<dbReference type="GO" id="GO:0048188">
    <property type="term" value="C:Set1C/COMPASS complex"/>
    <property type="evidence" value="ECO:0007669"/>
    <property type="project" value="InterPro"/>
</dbReference>
<dbReference type="AlphaFoldDB" id="L1LC10"/>
<sequence length="259" mass="29294">MFLNEKAPFGNSSPVSRLKRTYILAPVDNKNKSSDDDVVPKLSVKYKDRNIKLSSDRLTATGYKGWTSVFSTHCSSAGKWYYEVNINADSKNLRFVGYEYPMKPNIKGHVRIGYACRYQRYDMPVGVNNFGFSLSDVDGKIVHDKQKHDYAVSYGTGDTIGCFISLETPTTHFTDPSDDIKLYEFIRNGMLCDPRNIPKSDSNSDSYVQFSINGEIYPKCNLKVYDGYYHPAISLYMGASVTVNLGKNVAEYMLLVYTL</sequence>
<feature type="domain" description="B30.2/SPRY" evidence="3">
    <location>
        <begin position="11"/>
        <end position="219"/>
    </location>
</feature>
<accession>L1LC10</accession>